<dbReference type="EMBL" id="WJQR01000001">
    <property type="protein sequence ID" value="MRI80497.1"/>
    <property type="molecule type" value="Genomic_DNA"/>
</dbReference>
<protein>
    <recommendedName>
        <fullName evidence="4">DUF5626 domain-containing protein</fullName>
    </recommendedName>
</protein>
<evidence type="ECO:0000313" key="2">
    <source>
        <dbReference type="EMBL" id="MRI80497.1"/>
    </source>
</evidence>
<feature type="signal peptide" evidence="1">
    <location>
        <begin position="1"/>
        <end position="27"/>
    </location>
</feature>
<proteinExistence type="predicted"/>
<evidence type="ECO:0008006" key="4">
    <source>
        <dbReference type="Google" id="ProtNLM"/>
    </source>
</evidence>
<reference evidence="2 3" key="1">
    <citation type="submission" date="2019-11" db="EMBL/GenBank/DDBJ databases">
        <title>Characterisation of Fundicoccus ignavus gen. nov. sp. nov., a novel genus of the family Aerococcaceae isolated from bulk tank milk.</title>
        <authorList>
            <person name="Siebert A."/>
            <person name="Huptas C."/>
            <person name="Wenning M."/>
            <person name="Scherer S."/>
            <person name="Doll E.V."/>
        </authorList>
    </citation>
    <scope>NUCLEOTIDE SEQUENCE [LARGE SCALE GENOMIC DNA]</scope>
    <source>
        <strain evidence="2 3">DSM 109653</strain>
    </source>
</reference>
<organism evidence="2 3">
    <name type="scientific">Fundicoccus ignavus</name>
    <dbReference type="NCBI Taxonomy" id="2664442"/>
    <lineage>
        <taxon>Bacteria</taxon>
        <taxon>Bacillati</taxon>
        <taxon>Bacillota</taxon>
        <taxon>Bacilli</taxon>
        <taxon>Lactobacillales</taxon>
        <taxon>Aerococcaceae</taxon>
        <taxon>Fundicoccus</taxon>
    </lineage>
</organism>
<keyword evidence="1" id="KW-0732">Signal</keyword>
<name>A0A844BVN8_9LACT</name>
<evidence type="ECO:0000313" key="3">
    <source>
        <dbReference type="Proteomes" id="UP000469870"/>
    </source>
</evidence>
<sequence length="164" mass="17955">MKRLTNKKALLFLSVVLFFVPTTQTYAATTTLWSASNTTYVTTEHGGYFSDTYNGTASVRGADRSLNSSGRNVYFLWTRITYDVQGSQSSATAYSGGKNDGRQVIRTVQVKDLWNNGPKTKAYYNYSAGIVDGSLGRSAASLEEEQVFYGGGLFEDGVNIEFGN</sequence>
<gene>
    <name evidence="2" type="ORF">GIY11_00425</name>
</gene>
<dbReference type="Proteomes" id="UP000469870">
    <property type="component" value="Unassembled WGS sequence"/>
</dbReference>
<evidence type="ECO:0000256" key="1">
    <source>
        <dbReference type="SAM" id="SignalP"/>
    </source>
</evidence>
<feature type="chain" id="PRO_5032686472" description="DUF5626 domain-containing protein" evidence="1">
    <location>
        <begin position="28"/>
        <end position="164"/>
    </location>
</feature>
<dbReference type="AlphaFoldDB" id="A0A844BVN8"/>
<accession>A0A844BVN8</accession>
<dbReference type="RefSeq" id="WP_153861044.1">
    <property type="nucleotide sequence ID" value="NZ_WJQR01000001.1"/>
</dbReference>
<comment type="caution">
    <text evidence="2">The sequence shown here is derived from an EMBL/GenBank/DDBJ whole genome shotgun (WGS) entry which is preliminary data.</text>
</comment>